<protein>
    <submittedName>
        <fullName evidence="3">Purine catabolism regulator</fullName>
    </submittedName>
</protein>
<evidence type="ECO:0000313" key="3">
    <source>
        <dbReference type="EMBL" id="MBB4929650.1"/>
    </source>
</evidence>
<organism evidence="3 4">
    <name type="scientific">Lipingzhangella halophila</name>
    <dbReference type="NCBI Taxonomy" id="1783352"/>
    <lineage>
        <taxon>Bacteria</taxon>
        <taxon>Bacillati</taxon>
        <taxon>Actinomycetota</taxon>
        <taxon>Actinomycetes</taxon>
        <taxon>Streptosporangiales</taxon>
        <taxon>Nocardiopsidaceae</taxon>
        <taxon>Lipingzhangella</taxon>
    </lineage>
</organism>
<dbReference type="PANTHER" id="PTHR33744">
    <property type="entry name" value="CARBOHYDRATE DIACID REGULATOR"/>
    <property type="match status" value="1"/>
</dbReference>
<feature type="domain" description="PucR C-terminal helix-turn-helix" evidence="2">
    <location>
        <begin position="443"/>
        <end position="501"/>
    </location>
</feature>
<gene>
    <name evidence="3" type="ORF">F4561_000470</name>
</gene>
<dbReference type="Pfam" id="PF07905">
    <property type="entry name" value="PucR"/>
    <property type="match status" value="1"/>
</dbReference>
<dbReference type="InterPro" id="IPR042070">
    <property type="entry name" value="PucR_C-HTH_sf"/>
</dbReference>
<proteinExistence type="predicted"/>
<evidence type="ECO:0000259" key="1">
    <source>
        <dbReference type="Pfam" id="PF07905"/>
    </source>
</evidence>
<name>A0A7W7RCT9_9ACTN</name>
<dbReference type="Gene3D" id="1.10.10.2840">
    <property type="entry name" value="PucR C-terminal helix-turn-helix domain"/>
    <property type="match status" value="1"/>
</dbReference>
<dbReference type="PANTHER" id="PTHR33744:SF1">
    <property type="entry name" value="DNA-BINDING TRANSCRIPTIONAL ACTIVATOR ADER"/>
    <property type="match status" value="1"/>
</dbReference>
<accession>A0A7W7RCT9</accession>
<dbReference type="AlphaFoldDB" id="A0A7W7RCT9"/>
<dbReference type="EMBL" id="JACHJT010000001">
    <property type="protein sequence ID" value="MBB4929650.1"/>
    <property type="molecule type" value="Genomic_DNA"/>
</dbReference>
<dbReference type="Pfam" id="PF13556">
    <property type="entry name" value="HTH_30"/>
    <property type="match status" value="1"/>
</dbReference>
<dbReference type="InterPro" id="IPR012914">
    <property type="entry name" value="PucR_dom"/>
</dbReference>
<feature type="domain" description="Purine catabolism PurC-like" evidence="1">
    <location>
        <begin position="22"/>
        <end position="124"/>
    </location>
</feature>
<dbReference type="InterPro" id="IPR025736">
    <property type="entry name" value="PucR_C-HTH_dom"/>
</dbReference>
<dbReference type="RefSeq" id="WP_184574302.1">
    <property type="nucleotide sequence ID" value="NZ_JACHJT010000001.1"/>
</dbReference>
<evidence type="ECO:0000259" key="2">
    <source>
        <dbReference type="Pfam" id="PF13556"/>
    </source>
</evidence>
<sequence>MPPTVQWLFHHSDLRLRPLVAAGSTRPIRWVHTSELKDPTEFLSGGELLLTTGLHSEDSPAYWDDYVKRLVARDVAGLGFGAGFSHAEVPDALVAAARQQGFPLAGVPREVPFVAISEAVGETIARERAEGLSAALDAQRDLVTAGLSPGGPQTVVGRLAQALDCRVLALDEHGGVRYAAPTSARRYAAQVRMDLDVLSLDTPMSAASLSVAGDQVSVWPIGHGREVGGYLAVGRATPLSSVERAVAGSAVGLLALDLSGERAAREALRRERLAVLHLALSGNAELAGSTADVLGVPLPEAPMRVVLLGAPRERVDQLLRAAEDQHKLNQAGALVARYETRIVAVLLARAEGDLQAVEEVLHLVPGARAVASEAVPFSDIPDAMRRVRSLYVGSPDTAERLLLARDVATAGLLGHLDTAGARGWAEAQLEPLKQHARRSQVDLVSTLHTFLQYNGHIDASSTALGIHRHTMRYRLGRIAALLDTSLDDPTVRAELWLALRVRELS</sequence>
<keyword evidence="4" id="KW-1185">Reference proteome</keyword>
<reference evidence="3 4" key="1">
    <citation type="submission" date="2020-08" db="EMBL/GenBank/DDBJ databases">
        <title>Sequencing the genomes of 1000 actinobacteria strains.</title>
        <authorList>
            <person name="Klenk H.-P."/>
        </authorList>
    </citation>
    <scope>NUCLEOTIDE SEQUENCE [LARGE SCALE GENOMIC DNA]</scope>
    <source>
        <strain evidence="3 4">DSM 102030</strain>
    </source>
</reference>
<dbReference type="InterPro" id="IPR051448">
    <property type="entry name" value="CdaR-like_regulators"/>
</dbReference>
<dbReference type="Proteomes" id="UP000523007">
    <property type="component" value="Unassembled WGS sequence"/>
</dbReference>
<comment type="caution">
    <text evidence="3">The sequence shown here is derived from an EMBL/GenBank/DDBJ whole genome shotgun (WGS) entry which is preliminary data.</text>
</comment>
<evidence type="ECO:0000313" key="4">
    <source>
        <dbReference type="Proteomes" id="UP000523007"/>
    </source>
</evidence>